<dbReference type="InterPro" id="IPR037401">
    <property type="entry name" value="SnoaL-like"/>
</dbReference>
<organism evidence="2 3">
    <name type="scientific">Yinghuangia aomiensis</name>
    <dbReference type="NCBI Taxonomy" id="676205"/>
    <lineage>
        <taxon>Bacteria</taxon>
        <taxon>Bacillati</taxon>
        <taxon>Actinomycetota</taxon>
        <taxon>Actinomycetes</taxon>
        <taxon>Kitasatosporales</taxon>
        <taxon>Streptomycetaceae</taxon>
        <taxon>Yinghuangia</taxon>
    </lineage>
</organism>
<keyword evidence="3" id="KW-1185">Reference proteome</keyword>
<dbReference type="Proteomes" id="UP001500466">
    <property type="component" value="Unassembled WGS sequence"/>
</dbReference>
<dbReference type="EMBL" id="BAABHS010000024">
    <property type="protein sequence ID" value="GAA4981559.1"/>
    <property type="molecule type" value="Genomic_DNA"/>
</dbReference>
<evidence type="ECO:0000313" key="2">
    <source>
        <dbReference type="EMBL" id="GAA4981559.1"/>
    </source>
</evidence>
<name>A0ABP9HXQ1_9ACTN</name>
<evidence type="ECO:0000259" key="1">
    <source>
        <dbReference type="Pfam" id="PF13577"/>
    </source>
</evidence>
<comment type="caution">
    <text evidence="2">The sequence shown here is derived from an EMBL/GenBank/DDBJ whole genome shotgun (WGS) entry which is preliminary data.</text>
</comment>
<dbReference type="Gene3D" id="3.10.450.50">
    <property type="match status" value="1"/>
</dbReference>
<accession>A0ABP9HXQ1</accession>
<proteinExistence type="predicted"/>
<dbReference type="RefSeq" id="WP_345678728.1">
    <property type="nucleotide sequence ID" value="NZ_BAABHS010000024.1"/>
</dbReference>
<gene>
    <name evidence="2" type="ORF">GCM10023205_58550</name>
</gene>
<sequence length="145" mass="15709">MAPARLAVADRLELAELPAKFCHFSDYGDYAALAGLFTAEVVTELVGVGVYEGIDALVQHARDTAGWSSGHTWHVVANLWIEPTPEGATVHYYMLGMFNTAAGERAGVPHTSGRFADHAVRTAAGWRINRRVFRMDAAKTPPDLG</sequence>
<protein>
    <recommendedName>
        <fullName evidence="1">SnoaL-like domain-containing protein</fullName>
    </recommendedName>
</protein>
<dbReference type="InterPro" id="IPR032710">
    <property type="entry name" value="NTF2-like_dom_sf"/>
</dbReference>
<feature type="domain" description="SnoaL-like" evidence="1">
    <location>
        <begin position="8"/>
        <end position="131"/>
    </location>
</feature>
<reference evidence="3" key="1">
    <citation type="journal article" date="2019" name="Int. J. Syst. Evol. Microbiol.">
        <title>The Global Catalogue of Microorganisms (GCM) 10K type strain sequencing project: providing services to taxonomists for standard genome sequencing and annotation.</title>
        <authorList>
            <consortium name="The Broad Institute Genomics Platform"/>
            <consortium name="The Broad Institute Genome Sequencing Center for Infectious Disease"/>
            <person name="Wu L."/>
            <person name="Ma J."/>
        </authorList>
    </citation>
    <scope>NUCLEOTIDE SEQUENCE [LARGE SCALE GENOMIC DNA]</scope>
    <source>
        <strain evidence="3">JCM 17986</strain>
    </source>
</reference>
<evidence type="ECO:0000313" key="3">
    <source>
        <dbReference type="Proteomes" id="UP001500466"/>
    </source>
</evidence>
<dbReference type="Pfam" id="PF13577">
    <property type="entry name" value="SnoaL_4"/>
    <property type="match status" value="1"/>
</dbReference>
<dbReference type="SUPFAM" id="SSF54427">
    <property type="entry name" value="NTF2-like"/>
    <property type="match status" value="1"/>
</dbReference>